<dbReference type="RefSeq" id="WP_247631086.1">
    <property type="nucleotide sequence ID" value="NZ_JAHWXN010000002.1"/>
</dbReference>
<evidence type="ECO:0000313" key="2">
    <source>
        <dbReference type="EMBL" id="MCK2037708.1"/>
    </source>
</evidence>
<dbReference type="Proteomes" id="UP001300096">
    <property type="component" value="Unassembled WGS sequence"/>
</dbReference>
<gene>
    <name evidence="2" type="ORF">KZC51_16390</name>
</gene>
<protein>
    <submittedName>
        <fullName evidence="2">Uncharacterized protein</fullName>
    </submittedName>
</protein>
<name>A0ABT0FI20_9MICO</name>
<evidence type="ECO:0000313" key="3">
    <source>
        <dbReference type="Proteomes" id="UP001300096"/>
    </source>
</evidence>
<sequence length="112" mass="11751">MKTKYRSIGAKLFAGAAIVMGALGAGVLTAAPASAATTCNLSWANEKPDVVGTCRVDPGKKVTVKVTCQSLPGYQAFTKTKVIRASQSFVWDSGCHKPFYSKGKVSYSVSKA</sequence>
<comment type="caution">
    <text evidence="2">The sequence shown here is derived from an EMBL/GenBank/DDBJ whole genome shotgun (WGS) entry which is preliminary data.</text>
</comment>
<feature type="signal peptide" evidence="1">
    <location>
        <begin position="1"/>
        <end position="35"/>
    </location>
</feature>
<accession>A0ABT0FI20</accession>
<organism evidence="2 3">
    <name type="scientific">Microbacterium croceum</name>
    <dbReference type="NCBI Taxonomy" id="2851645"/>
    <lineage>
        <taxon>Bacteria</taxon>
        <taxon>Bacillati</taxon>
        <taxon>Actinomycetota</taxon>
        <taxon>Actinomycetes</taxon>
        <taxon>Micrococcales</taxon>
        <taxon>Microbacteriaceae</taxon>
        <taxon>Microbacterium</taxon>
    </lineage>
</organism>
<feature type="chain" id="PRO_5046820804" evidence="1">
    <location>
        <begin position="36"/>
        <end position="112"/>
    </location>
</feature>
<dbReference type="EMBL" id="JAHWXN010000002">
    <property type="protein sequence ID" value="MCK2037708.1"/>
    <property type="molecule type" value="Genomic_DNA"/>
</dbReference>
<proteinExistence type="predicted"/>
<keyword evidence="1" id="KW-0732">Signal</keyword>
<keyword evidence="3" id="KW-1185">Reference proteome</keyword>
<reference evidence="2 3" key="1">
    <citation type="submission" date="2021-06" db="EMBL/GenBank/DDBJ databases">
        <title>Genome-based taxonomic framework of Microbacterium strains isolated from marine environment, the description of four new species and reclassification of four preexisting species.</title>
        <authorList>
            <person name="Lee S.D."/>
            <person name="Kim S.-M."/>
            <person name="Byeon Y.-S."/>
            <person name="Yang H.L."/>
            <person name="Kim I.S."/>
        </authorList>
    </citation>
    <scope>NUCLEOTIDE SEQUENCE [LARGE SCALE GENOMIC DNA]</scope>
    <source>
        <strain evidence="2 3">SSW1-49</strain>
    </source>
</reference>
<evidence type="ECO:0000256" key="1">
    <source>
        <dbReference type="SAM" id="SignalP"/>
    </source>
</evidence>